<organism evidence="3 4">
    <name type="scientific">Formicincola oecophyllae</name>
    <dbReference type="NCBI Taxonomy" id="2558361"/>
    <lineage>
        <taxon>Bacteria</taxon>
        <taxon>Pseudomonadati</taxon>
        <taxon>Pseudomonadota</taxon>
        <taxon>Alphaproteobacteria</taxon>
        <taxon>Acetobacterales</taxon>
        <taxon>Acetobacteraceae</taxon>
        <taxon>Formicincola</taxon>
    </lineage>
</organism>
<name>A0A4Y6U6M0_9PROT</name>
<reference evidence="3 4" key="1">
    <citation type="submission" date="2019-03" db="EMBL/GenBank/DDBJ databases">
        <title>The complete genome sequence of Swingsia_sp. F3b2 LMG30590(T).</title>
        <authorList>
            <person name="Chua K.-O."/>
            <person name="Chan K.-G."/>
            <person name="See-Too W.-S."/>
        </authorList>
    </citation>
    <scope>NUCLEOTIDE SEQUENCE [LARGE SCALE GENOMIC DNA]</scope>
    <source>
        <strain evidence="3 4">F3b2</strain>
    </source>
</reference>
<evidence type="ECO:0000256" key="1">
    <source>
        <dbReference type="SAM" id="MobiDB-lite"/>
    </source>
</evidence>
<keyword evidence="4" id="KW-1185">Reference proteome</keyword>
<dbReference type="AlphaFoldDB" id="A0A4Y6U6M0"/>
<dbReference type="KEGG" id="swf:E3E12_00980"/>
<keyword evidence="2" id="KW-0472">Membrane</keyword>
<feature type="transmembrane region" description="Helical" evidence="2">
    <location>
        <begin position="6"/>
        <end position="22"/>
    </location>
</feature>
<proteinExistence type="predicted"/>
<keyword evidence="2" id="KW-1133">Transmembrane helix</keyword>
<evidence type="ECO:0000256" key="2">
    <source>
        <dbReference type="SAM" id="Phobius"/>
    </source>
</evidence>
<sequence>MSNRLTIGAATLAAVIGLVLYLKKQDTQNLERTVAQTIHETHQVQEHTALLRAQWALLNQPDRLDALSKQVLPGLHELNPRQFVRLDRVAAMLPPALHQPERAQIVAVAGPTASVAPVGVEAPVQTADHALPHAMVPVHAPEPELPLENATATQPKPTLVAAVLPHHHPLMAAATPAPIHHHTRPALHEVAARAPSSLSLRPAVQHAVRPARHDLFTAPHHAVGKLEQARMGSQHVQHIMAMPHKVVHQRATPSLANAVGSLSANPSHSVERPHASRHIPAAPAPALNTVSWQPHHNQPLPAPVPLAD</sequence>
<gene>
    <name evidence="3" type="ORF">E3E12_00980</name>
</gene>
<feature type="region of interest" description="Disordered" evidence="1">
    <location>
        <begin position="289"/>
        <end position="308"/>
    </location>
</feature>
<evidence type="ECO:0000313" key="4">
    <source>
        <dbReference type="Proteomes" id="UP000318709"/>
    </source>
</evidence>
<dbReference type="Proteomes" id="UP000318709">
    <property type="component" value="Chromosome"/>
</dbReference>
<evidence type="ECO:0000313" key="3">
    <source>
        <dbReference type="EMBL" id="QDH13003.1"/>
    </source>
</evidence>
<accession>A0A4Y6U6M0</accession>
<dbReference type="OrthoDB" id="7165680at2"/>
<dbReference type="RefSeq" id="WP_141442646.1">
    <property type="nucleotide sequence ID" value="NZ_CP038231.1"/>
</dbReference>
<keyword evidence="2" id="KW-0812">Transmembrane</keyword>
<protein>
    <submittedName>
        <fullName evidence="3">Uncharacterized protein</fullName>
    </submittedName>
</protein>
<dbReference type="EMBL" id="CP038231">
    <property type="protein sequence ID" value="QDH13003.1"/>
    <property type="molecule type" value="Genomic_DNA"/>
</dbReference>